<organism evidence="3 5">
    <name type="scientific">Massilia haematophila</name>
    <dbReference type="NCBI Taxonomy" id="457923"/>
    <lineage>
        <taxon>Bacteria</taxon>
        <taxon>Pseudomonadati</taxon>
        <taxon>Pseudomonadota</taxon>
        <taxon>Betaproteobacteria</taxon>
        <taxon>Burkholderiales</taxon>
        <taxon>Oxalobacteraceae</taxon>
        <taxon>Telluria group</taxon>
        <taxon>Massilia</taxon>
    </lineage>
</organism>
<dbReference type="InterPro" id="IPR011010">
    <property type="entry name" value="DNA_brk_join_enz"/>
</dbReference>
<evidence type="ECO:0000256" key="1">
    <source>
        <dbReference type="ARBA" id="ARBA00023125"/>
    </source>
</evidence>
<evidence type="ECO:0000313" key="3">
    <source>
        <dbReference type="EMBL" id="MFC3461456.1"/>
    </source>
</evidence>
<keyword evidence="1" id="KW-0238">DNA-binding</keyword>
<dbReference type="Gene3D" id="1.10.443.10">
    <property type="entry name" value="Intergrase catalytic core"/>
    <property type="match status" value="1"/>
</dbReference>
<accession>A0ABV7PQF0</accession>
<reference evidence="5" key="2">
    <citation type="journal article" date="2019" name="Int. J. Syst. Evol. Microbiol.">
        <title>The Global Catalogue of Microorganisms (GCM) 10K type strain sequencing project: providing services to taxonomists for standard genome sequencing and annotation.</title>
        <authorList>
            <consortium name="The Broad Institute Genomics Platform"/>
            <consortium name="The Broad Institute Genome Sequencing Center for Infectious Disease"/>
            <person name="Wu L."/>
            <person name="Ma J."/>
        </authorList>
    </citation>
    <scope>NUCLEOTIDE SEQUENCE [LARGE SCALE GENOMIC DNA]</scope>
    <source>
        <strain evidence="5">CCM 7480</strain>
    </source>
</reference>
<dbReference type="RefSeq" id="WP_379738053.1">
    <property type="nucleotide sequence ID" value="NZ_JBHRVV010000002.1"/>
</dbReference>
<dbReference type="SUPFAM" id="SSF56349">
    <property type="entry name" value="DNA breaking-rejoining enzymes"/>
    <property type="match status" value="1"/>
</dbReference>
<keyword evidence="2" id="KW-0233">DNA recombination</keyword>
<sequence length="409" mass="45341">MEIIVLLNMILAANAHTRVNGKVASERTVQAAGEALRAIFRLLVKLGYRLEDPKNINEKHIKALCGEWYRLNRSPKTIQGYLSHLRTFCGWIGKKGLVKDVYHYLPLVPKGELRVKTVAEKSKSWAEVGIDVGAKAAEAAALDWRFGLMIMAQVAFGLRRMEVLQLQPWKNDKGDKFAAYATKGGRPRDIEIDTPVQRAVLDLIKSKIGRKEYLGWPTKADGSAGSLKYSKRRYNYLMEKIGINKVMAEVTGHGLRAQFAENAALLKGLIPPTLGGTPGQMPRVDRDLIKLQVSENLGHSRESITGAYYGGFGRETTLDGPGRAKEMIEQCLATITADQLRPIADDRLAQCACLGAELMAIQVYDDPRKIQLLWEHYSRRHSVEWIPPVSGSNLAALEAAAISVLRAKG</sequence>
<dbReference type="Proteomes" id="UP001595665">
    <property type="component" value="Unassembled WGS sequence"/>
</dbReference>
<reference evidence="3" key="3">
    <citation type="submission" date="2024-09" db="EMBL/GenBank/DDBJ databases">
        <authorList>
            <person name="Sun Q."/>
            <person name="Mori K."/>
        </authorList>
    </citation>
    <scope>NUCLEOTIDE SEQUENCE</scope>
    <source>
        <strain evidence="3">CCM 7480</strain>
    </source>
</reference>
<keyword evidence="5" id="KW-1185">Reference proteome</keyword>
<gene>
    <name evidence="3" type="ORF">ACFOPH_24920</name>
    <name evidence="4" type="ORF">ACFOPH_25485</name>
</gene>
<comment type="caution">
    <text evidence="3">The sequence shown here is derived from an EMBL/GenBank/DDBJ whole genome shotgun (WGS) entry which is preliminary data.</text>
</comment>
<reference evidence="3" key="1">
    <citation type="journal article" date="2014" name="Int. J. Syst. Evol. Microbiol.">
        <title>Complete genome of a new Firmicutes species belonging to the dominant human colonic microbiota ('Ruminococcus bicirculans') reveals two chromosomes and a selective capacity to utilize plant glucans.</title>
        <authorList>
            <consortium name="NISC Comparative Sequencing Program"/>
            <person name="Wegmann U."/>
            <person name="Louis P."/>
            <person name="Goesmann A."/>
            <person name="Henrissat B."/>
            <person name="Duncan S.H."/>
            <person name="Flint H.J."/>
        </authorList>
    </citation>
    <scope>NUCLEOTIDE SEQUENCE</scope>
    <source>
        <strain evidence="3">CCM 7480</strain>
    </source>
</reference>
<proteinExistence type="predicted"/>
<dbReference type="InterPro" id="IPR013762">
    <property type="entry name" value="Integrase-like_cat_sf"/>
</dbReference>
<dbReference type="EMBL" id="JBHRVV010000002">
    <property type="protein sequence ID" value="MFC3461560.1"/>
    <property type="molecule type" value="Genomic_DNA"/>
</dbReference>
<dbReference type="EMBL" id="JBHRVV010000002">
    <property type="protein sequence ID" value="MFC3461456.1"/>
    <property type="molecule type" value="Genomic_DNA"/>
</dbReference>
<dbReference type="InterPro" id="IPR010998">
    <property type="entry name" value="Integrase_recombinase_N"/>
</dbReference>
<evidence type="ECO:0000256" key="2">
    <source>
        <dbReference type="ARBA" id="ARBA00023172"/>
    </source>
</evidence>
<name>A0ABV7PQF0_9BURK</name>
<dbReference type="Gene3D" id="1.10.150.130">
    <property type="match status" value="1"/>
</dbReference>
<evidence type="ECO:0000313" key="5">
    <source>
        <dbReference type="Proteomes" id="UP001595665"/>
    </source>
</evidence>
<evidence type="ECO:0000313" key="4">
    <source>
        <dbReference type="EMBL" id="MFC3461560.1"/>
    </source>
</evidence>
<protein>
    <submittedName>
        <fullName evidence="3">Tyrosine-type recombinase/integrase</fullName>
    </submittedName>
</protein>